<evidence type="ECO:0000313" key="1">
    <source>
        <dbReference type="EMBL" id="MFD1047613.1"/>
    </source>
</evidence>
<name>A0ABW3MAH4_9PSEU</name>
<dbReference type="GO" id="GO:0005524">
    <property type="term" value="F:ATP binding"/>
    <property type="evidence" value="ECO:0007669"/>
    <property type="project" value="UniProtKB-KW"/>
</dbReference>
<accession>A0ABW3MAH4</accession>
<comment type="caution">
    <text evidence="1">The sequence shown here is derived from an EMBL/GenBank/DDBJ whole genome shotgun (WGS) entry which is preliminary data.</text>
</comment>
<dbReference type="Proteomes" id="UP001597045">
    <property type="component" value="Unassembled WGS sequence"/>
</dbReference>
<dbReference type="EMBL" id="JBHTIS010001164">
    <property type="protein sequence ID" value="MFD1047613.1"/>
    <property type="molecule type" value="Genomic_DNA"/>
</dbReference>
<organism evidence="1 2">
    <name type="scientific">Kibdelosporangium lantanae</name>
    <dbReference type="NCBI Taxonomy" id="1497396"/>
    <lineage>
        <taxon>Bacteria</taxon>
        <taxon>Bacillati</taxon>
        <taxon>Actinomycetota</taxon>
        <taxon>Actinomycetes</taxon>
        <taxon>Pseudonocardiales</taxon>
        <taxon>Pseudonocardiaceae</taxon>
        <taxon>Kibdelosporangium</taxon>
    </lineage>
</organism>
<proteinExistence type="predicted"/>
<keyword evidence="1" id="KW-0067">ATP-binding</keyword>
<sequence>RDEGVSTADIAVFLGRKPSSLSPARDSLIKKGLVYSAERGRIAFTVPHFGRFLLGRDE</sequence>
<protein>
    <submittedName>
        <fullName evidence="1">ATP-binding protein</fullName>
    </submittedName>
</protein>
<keyword evidence="2" id="KW-1185">Reference proteome</keyword>
<reference evidence="2" key="1">
    <citation type="journal article" date="2019" name="Int. J. Syst. Evol. Microbiol.">
        <title>The Global Catalogue of Microorganisms (GCM) 10K type strain sequencing project: providing services to taxonomists for standard genome sequencing and annotation.</title>
        <authorList>
            <consortium name="The Broad Institute Genomics Platform"/>
            <consortium name="The Broad Institute Genome Sequencing Center for Infectious Disease"/>
            <person name="Wu L."/>
            <person name="Ma J."/>
        </authorList>
    </citation>
    <scope>NUCLEOTIDE SEQUENCE [LARGE SCALE GENOMIC DNA]</scope>
    <source>
        <strain evidence="2">JCM 31486</strain>
    </source>
</reference>
<feature type="non-terminal residue" evidence="1">
    <location>
        <position position="1"/>
    </location>
</feature>
<gene>
    <name evidence="1" type="ORF">ACFQ1S_19770</name>
</gene>
<evidence type="ECO:0000313" key="2">
    <source>
        <dbReference type="Proteomes" id="UP001597045"/>
    </source>
</evidence>
<keyword evidence="1" id="KW-0547">Nucleotide-binding</keyword>